<proteinExistence type="predicted"/>
<reference evidence="1" key="1">
    <citation type="journal article" date="2023" name="Mol. Phylogenet. Evol.">
        <title>Genome-scale phylogeny and comparative genomics of the fungal order Sordariales.</title>
        <authorList>
            <person name="Hensen N."/>
            <person name="Bonometti L."/>
            <person name="Westerberg I."/>
            <person name="Brannstrom I.O."/>
            <person name="Guillou S."/>
            <person name="Cros-Aarteil S."/>
            <person name="Calhoun S."/>
            <person name="Haridas S."/>
            <person name="Kuo A."/>
            <person name="Mondo S."/>
            <person name="Pangilinan J."/>
            <person name="Riley R."/>
            <person name="LaButti K."/>
            <person name="Andreopoulos B."/>
            <person name="Lipzen A."/>
            <person name="Chen C."/>
            <person name="Yan M."/>
            <person name="Daum C."/>
            <person name="Ng V."/>
            <person name="Clum A."/>
            <person name="Steindorff A."/>
            <person name="Ohm R.A."/>
            <person name="Martin F."/>
            <person name="Silar P."/>
            <person name="Natvig D.O."/>
            <person name="Lalanne C."/>
            <person name="Gautier V."/>
            <person name="Ament-Velasquez S.L."/>
            <person name="Kruys A."/>
            <person name="Hutchinson M.I."/>
            <person name="Powell A.J."/>
            <person name="Barry K."/>
            <person name="Miller A.N."/>
            <person name="Grigoriev I.V."/>
            <person name="Debuchy R."/>
            <person name="Gladieux P."/>
            <person name="Hiltunen Thoren M."/>
            <person name="Johannesson H."/>
        </authorList>
    </citation>
    <scope>NUCLEOTIDE SEQUENCE</scope>
    <source>
        <strain evidence="1">CBS 955.72</strain>
    </source>
</reference>
<reference evidence="1" key="2">
    <citation type="submission" date="2023-06" db="EMBL/GenBank/DDBJ databases">
        <authorList>
            <consortium name="Lawrence Berkeley National Laboratory"/>
            <person name="Haridas S."/>
            <person name="Hensen N."/>
            <person name="Bonometti L."/>
            <person name="Westerberg I."/>
            <person name="Brannstrom I.O."/>
            <person name="Guillou S."/>
            <person name="Cros-Aarteil S."/>
            <person name="Calhoun S."/>
            <person name="Kuo A."/>
            <person name="Mondo S."/>
            <person name="Pangilinan J."/>
            <person name="Riley R."/>
            <person name="Labutti K."/>
            <person name="Andreopoulos B."/>
            <person name="Lipzen A."/>
            <person name="Chen C."/>
            <person name="Yanf M."/>
            <person name="Daum C."/>
            <person name="Ng V."/>
            <person name="Clum A."/>
            <person name="Steindorff A."/>
            <person name="Ohm R."/>
            <person name="Martin F."/>
            <person name="Silar P."/>
            <person name="Natvig D."/>
            <person name="Lalanne C."/>
            <person name="Gautier V."/>
            <person name="Ament-Velasquez S.L."/>
            <person name="Kruys A."/>
            <person name="Hutchinson M.I."/>
            <person name="Powell A.J."/>
            <person name="Barry K."/>
            <person name="Miller A.N."/>
            <person name="Grigoriev I.V."/>
            <person name="Debuchy R."/>
            <person name="Gladieux P."/>
            <person name="Thoren M.H."/>
            <person name="Johannesson H."/>
        </authorList>
    </citation>
    <scope>NUCLEOTIDE SEQUENCE</scope>
    <source>
        <strain evidence="1">CBS 955.72</strain>
    </source>
</reference>
<protein>
    <submittedName>
        <fullName evidence="1">Uncharacterized protein</fullName>
    </submittedName>
</protein>
<evidence type="ECO:0000313" key="1">
    <source>
        <dbReference type="EMBL" id="KAK3360757.1"/>
    </source>
</evidence>
<dbReference type="EMBL" id="JAUIQD010000002">
    <property type="protein sequence ID" value="KAK3360757.1"/>
    <property type="molecule type" value="Genomic_DNA"/>
</dbReference>
<dbReference type="AlphaFoldDB" id="A0AAJ0MJ70"/>
<accession>A0AAJ0MJ70</accession>
<dbReference type="Proteomes" id="UP001275084">
    <property type="component" value="Unassembled WGS sequence"/>
</dbReference>
<evidence type="ECO:0000313" key="2">
    <source>
        <dbReference type="Proteomes" id="UP001275084"/>
    </source>
</evidence>
<name>A0AAJ0MJ70_9PEZI</name>
<gene>
    <name evidence="1" type="ORF">B0T25DRAFT_536319</name>
</gene>
<organism evidence="1 2">
    <name type="scientific">Lasiosphaeria hispida</name>
    <dbReference type="NCBI Taxonomy" id="260671"/>
    <lineage>
        <taxon>Eukaryota</taxon>
        <taxon>Fungi</taxon>
        <taxon>Dikarya</taxon>
        <taxon>Ascomycota</taxon>
        <taxon>Pezizomycotina</taxon>
        <taxon>Sordariomycetes</taxon>
        <taxon>Sordariomycetidae</taxon>
        <taxon>Sordariales</taxon>
        <taxon>Lasiosphaeriaceae</taxon>
        <taxon>Lasiosphaeria</taxon>
    </lineage>
</organism>
<comment type="caution">
    <text evidence="1">The sequence shown here is derived from an EMBL/GenBank/DDBJ whole genome shotgun (WGS) entry which is preliminary data.</text>
</comment>
<keyword evidence="2" id="KW-1185">Reference proteome</keyword>
<sequence length="155" mass="16615">MRKAARRPKRQPLTGTAWCCINTNLALVGELHLDPKDAARKGDAGAGGVVMSEFGHFRRGFADAEVENIAKTRNHVAAWGHRGSRAAQRWPGCYAGFQAGLGEGLGANGERDERGEESSGMHFDGMFGLGWLGGRKLSVVGSDDACLLCCFCRCC</sequence>